<accession>A0AAV6UMT2</accession>
<evidence type="ECO:0000259" key="7">
    <source>
        <dbReference type="Pfam" id="PF21924"/>
    </source>
</evidence>
<dbReference type="SUPFAM" id="SSF58022">
    <property type="entry name" value="XRCC4, C-terminal oligomerization domain"/>
    <property type="match status" value="1"/>
</dbReference>
<feature type="domain" description="XRCC4 coiled-coil" evidence="7">
    <location>
        <begin position="157"/>
        <end position="195"/>
    </location>
</feature>
<evidence type="ECO:0000256" key="3">
    <source>
        <dbReference type="ARBA" id="ARBA00023204"/>
    </source>
</evidence>
<sequence length="304" mass="34975">MVLKKSLKNIHLQQDNHDVCLFSEHEAEGNLRFYILNVELKEAYFGQVNDFDLRVQAANIRLTYNDFIKKATDALFEKNTDSYLYTLDKQNGKFIFKWKSIDHEETVINLGHVEMHERDYLLMFTEVLAAVSDEMHLLNSKVATLSAKVNESETFASETVKQLQHSMEVKESMEKELYSKFVMVLNTKKRRIRELQEKLGSKNQPKHSKRAKTSHILSSDSSDVDGELDANEPGPSKVTGRDSLLFPDDDEPIVPMAKNRARNRKVPVTQKSDFVKKVEVEKSSWVTSPKSEEDNDSDDLLKCL</sequence>
<dbReference type="GO" id="GO:0006310">
    <property type="term" value="P:DNA recombination"/>
    <property type="evidence" value="ECO:0007669"/>
    <property type="project" value="InterPro"/>
</dbReference>
<evidence type="ECO:0000256" key="2">
    <source>
        <dbReference type="ARBA" id="ARBA00022763"/>
    </source>
</evidence>
<evidence type="ECO:0000256" key="5">
    <source>
        <dbReference type="SAM" id="MobiDB-lite"/>
    </source>
</evidence>
<feature type="region of interest" description="Disordered" evidence="5">
    <location>
        <begin position="196"/>
        <end position="304"/>
    </location>
</feature>
<keyword evidence="9" id="KW-1185">Reference proteome</keyword>
<keyword evidence="4" id="KW-0539">Nucleus</keyword>
<evidence type="ECO:0000259" key="6">
    <source>
        <dbReference type="Pfam" id="PF06632"/>
    </source>
</evidence>
<dbReference type="PANTHER" id="PTHR28559:SF1">
    <property type="entry name" value="DNA REPAIR PROTEIN XRCC4"/>
    <property type="match status" value="1"/>
</dbReference>
<dbReference type="GO" id="GO:0006303">
    <property type="term" value="P:double-strand break repair via nonhomologous end joining"/>
    <property type="evidence" value="ECO:0007669"/>
    <property type="project" value="TreeGrafter"/>
</dbReference>
<dbReference type="InterPro" id="IPR053961">
    <property type="entry name" value="XRCC4_N"/>
</dbReference>
<dbReference type="GO" id="GO:0032807">
    <property type="term" value="C:DNA ligase IV complex"/>
    <property type="evidence" value="ECO:0007669"/>
    <property type="project" value="TreeGrafter"/>
</dbReference>
<name>A0AAV6UMT2_9ARAC</name>
<proteinExistence type="predicted"/>
<comment type="subcellular location">
    <subcellularLocation>
        <location evidence="1">Nucleus</location>
    </subcellularLocation>
</comment>
<dbReference type="GO" id="GO:0005958">
    <property type="term" value="C:DNA-dependent protein kinase-DNA ligase 4 complex"/>
    <property type="evidence" value="ECO:0007669"/>
    <property type="project" value="TreeGrafter"/>
</dbReference>
<dbReference type="GO" id="GO:0010165">
    <property type="term" value="P:response to X-ray"/>
    <property type="evidence" value="ECO:0007669"/>
    <property type="project" value="TreeGrafter"/>
</dbReference>
<dbReference type="InterPro" id="IPR014751">
    <property type="entry name" value="XRCC4-like_C"/>
</dbReference>
<reference evidence="8 9" key="1">
    <citation type="journal article" date="2022" name="Nat. Ecol. Evol.">
        <title>A masculinizing supergene underlies an exaggerated male reproductive morph in a spider.</title>
        <authorList>
            <person name="Hendrickx F."/>
            <person name="De Corte Z."/>
            <person name="Sonet G."/>
            <person name="Van Belleghem S.M."/>
            <person name="Kostlbacher S."/>
            <person name="Vangestel C."/>
        </authorList>
    </citation>
    <scope>NUCLEOTIDE SEQUENCE [LARGE SCALE GENOMIC DNA]</scope>
    <source>
        <strain evidence="8">W744_W776</strain>
    </source>
</reference>
<dbReference type="InterPro" id="IPR053962">
    <property type="entry name" value="XRCC4_CC"/>
</dbReference>
<feature type="compositionally biased region" description="Basic and acidic residues" evidence="5">
    <location>
        <begin position="273"/>
        <end position="282"/>
    </location>
</feature>
<dbReference type="Pfam" id="PF06632">
    <property type="entry name" value="XRCC4"/>
    <property type="match status" value="1"/>
</dbReference>
<comment type="caution">
    <text evidence="8">The sequence shown here is derived from an EMBL/GenBank/DDBJ whole genome shotgun (WGS) entry which is preliminary data.</text>
</comment>
<feature type="compositionally biased region" description="Basic residues" evidence="5">
    <location>
        <begin position="204"/>
        <end position="213"/>
    </location>
</feature>
<evidence type="ECO:0008006" key="10">
    <source>
        <dbReference type="Google" id="ProtNLM"/>
    </source>
</evidence>
<dbReference type="Gene3D" id="1.20.5.370">
    <property type="match status" value="1"/>
</dbReference>
<evidence type="ECO:0000313" key="8">
    <source>
        <dbReference type="EMBL" id="KAG8185556.1"/>
    </source>
</evidence>
<gene>
    <name evidence="8" type="ORF">JTE90_017561</name>
</gene>
<dbReference type="InterPro" id="IPR010585">
    <property type="entry name" value="DNA_repair_prot_XRCC4"/>
</dbReference>
<keyword evidence="2" id="KW-0227">DNA damage</keyword>
<evidence type="ECO:0000256" key="1">
    <source>
        <dbReference type="ARBA" id="ARBA00004123"/>
    </source>
</evidence>
<dbReference type="GO" id="GO:0003677">
    <property type="term" value="F:DNA binding"/>
    <property type="evidence" value="ECO:0007669"/>
    <property type="project" value="InterPro"/>
</dbReference>
<evidence type="ECO:0000256" key="4">
    <source>
        <dbReference type="ARBA" id="ARBA00023242"/>
    </source>
</evidence>
<dbReference type="InterPro" id="IPR038051">
    <property type="entry name" value="XRCC4-like_N_sf"/>
</dbReference>
<evidence type="ECO:0000313" key="9">
    <source>
        <dbReference type="Proteomes" id="UP000827092"/>
    </source>
</evidence>
<protein>
    <recommendedName>
        <fullName evidence="10">DNA repair protein XRCC4</fullName>
    </recommendedName>
</protein>
<dbReference type="AlphaFoldDB" id="A0AAV6UMT2"/>
<dbReference type="Proteomes" id="UP000827092">
    <property type="component" value="Unassembled WGS sequence"/>
</dbReference>
<keyword evidence="3" id="KW-0234">DNA repair</keyword>
<dbReference type="Pfam" id="PF21924">
    <property type="entry name" value="XRCC4_CC"/>
    <property type="match status" value="1"/>
</dbReference>
<organism evidence="8 9">
    <name type="scientific">Oedothorax gibbosus</name>
    <dbReference type="NCBI Taxonomy" id="931172"/>
    <lineage>
        <taxon>Eukaryota</taxon>
        <taxon>Metazoa</taxon>
        <taxon>Ecdysozoa</taxon>
        <taxon>Arthropoda</taxon>
        <taxon>Chelicerata</taxon>
        <taxon>Arachnida</taxon>
        <taxon>Araneae</taxon>
        <taxon>Araneomorphae</taxon>
        <taxon>Entelegynae</taxon>
        <taxon>Araneoidea</taxon>
        <taxon>Linyphiidae</taxon>
        <taxon>Erigoninae</taxon>
        <taxon>Oedothorax</taxon>
    </lineage>
</organism>
<dbReference type="Gene3D" id="2.170.210.10">
    <property type="entry name" value="DNA double-strand break repair and VJ recombination XRCC4, N-terminal"/>
    <property type="match status" value="1"/>
</dbReference>
<dbReference type="PANTHER" id="PTHR28559">
    <property type="entry name" value="DNA REPAIR PROTEIN XRCC4"/>
    <property type="match status" value="1"/>
</dbReference>
<feature type="domain" description="XRCC4 N-terminal" evidence="6">
    <location>
        <begin position="24"/>
        <end position="116"/>
    </location>
</feature>
<dbReference type="EMBL" id="JAFNEN010000332">
    <property type="protein sequence ID" value="KAG8185556.1"/>
    <property type="molecule type" value="Genomic_DNA"/>
</dbReference>